<evidence type="ECO:0000256" key="4">
    <source>
        <dbReference type="ARBA" id="ARBA00022989"/>
    </source>
</evidence>
<feature type="transmembrane region" description="Helical" evidence="6">
    <location>
        <begin position="296"/>
        <end position="314"/>
    </location>
</feature>
<keyword evidence="4 6" id="KW-1133">Transmembrane helix</keyword>
<feature type="transmembrane region" description="Helical" evidence="6">
    <location>
        <begin position="146"/>
        <end position="167"/>
    </location>
</feature>
<dbReference type="PANTHER" id="PTHR23505">
    <property type="entry name" value="SPINSTER"/>
    <property type="match status" value="1"/>
</dbReference>
<feature type="transmembrane region" description="Helical" evidence="6">
    <location>
        <begin position="56"/>
        <end position="75"/>
    </location>
</feature>
<feature type="transmembrane region" description="Helical" evidence="6">
    <location>
        <begin position="16"/>
        <end position="35"/>
    </location>
</feature>
<feature type="transmembrane region" description="Helical" evidence="6">
    <location>
        <begin position="264"/>
        <end position="284"/>
    </location>
</feature>
<feature type="transmembrane region" description="Helical" evidence="6">
    <location>
        <begin position="87"/>
        <end position="105"/>
    </location>
</feature>
<reference evidence="8 9" key="1">
    <citation type="submission" date="2017-09" db="EMBL/GenBank/DDBJ databases">
        <title>The Catabolism of 3,6-Dichlorosalicylic acid is Initiated by the Cytochrome P450 Monooxygenase DsmABC in Rhizorhabdus dicambivorans Ndbn-20.</title>
        <authorList>
            <person name="Na L."/>
        </authorList>
    </citation>
    <scope>NUCLEOTIDE SEQUENCE [LARGE SCALE GENOMIC DNA]</scope>
    <source>
        <strain evidence="8 9">Ndbn-20m</strain>
    </source>
</reference>
<proteinExistence type="predicted"/>
<dbReference type="SUPFAM" id="SSF103473">
    <property type="entry name" value="MFS general substrate transporter"/>
    <property type="match status" value="1"/>
</dbReference>
<dbReference type="InterPro" id="IPR011701">
    <property type="entry name" value="MFS"/>
</dbReference>
<dbReference type="PANTHER" id="PTHR23505:SF79">
    <property type="entry name" value="PROTEIN SPINSTER"/>
    <property type="match status" value="1"/>
</dbReference>
<organism evidence="8 9">
    <name type="scientific">Rhizorhabdus dicambivorans</name>
    <dbReference type="NCBI Taxonomy" id="1850238"/>
    <lineage>
        <taxon>Bacteria</taxon>
        <taxon>Pseudomonadati</taxon>
        <taxon>Pseudomonadota</taxon>
        <taxon>Alphaproteobacteria</taxon>
        <taxon>Sphingomonadales</taxon>
        <taxon>Sphingomonadaceae</taxon>
        <taxon>Rhizorhabdus</taxon>
    </lineage>
</organism>
<dbReference type="KEGG" id="rdi:CMV14_19570"/>
<dbReference type="Gene3D" id="1.20.1250.20">
    <property type="entry name" value="MFS general substrate transporter like domains"/>
    <property type="match status" value="1"/>
</dbReference>
<feature type="domain" description="Major facilitator superfamily (MFS) profile" evidence="7">
    <location>
        <begin position="20"/>
        <end position="423"/>
    </location>
</feature>
<evidence type="ECO:0000313" key="9">
    <source>
        <dbReference type="Proteomes" id="UP000218934"/>
    </source>
</evidence>
<evidence type="ECO:0000256" key="1">
    <source>
        <dbReference type="ARBA" id="ARBA00004141"/>
    </source>
</evidence>
<gene>
    <name evidence="8" type="ORF">COO09_21785</name>
</gene>
<keyword evidence="3 6" id="KW-0812">Transmembrane</keyword>
<protein>
    <submittedName>
        <fullName evidence="8">MFS transporter</fullName>
    </submittedName>
</protein>
<dbReference type="AlphaFoldDB" id="A0A2A4FQY8"/>
<dbReference type="PROSITE" id="PS50850">
    <property type="entry name" value="MFS"/>
    <property type="match status" value="1"/>
</dbReference>
<evidence type="ECO:0000259" key="7">
    <source>
        <dbReference type="PROSITE" id="PS50850"/>
    </source>
</evidence>
<dbReference type="Pfam" id="PF07690">
    <property type="entry name" value="MFS_1"/>
    <property type="match status" value="1"/>
</dbReference>
<dbReference type="GO" id="GO:0022857">
    <property type="term" value="F:transmembrane transporter activity"/>
    <property type="evidence" value="ECO:0007669"/>
    <property type="project" value="InterPro"/>
</dbReference>
<evidence type="ECO:0000256" key="2">
    <source>
        <dbReference type="ARBA" id="ARBA00022448"/>
    </source>
</evidence>
<dbReference type="CDD" id="cd17328">
    <property type="entry name" value="MFS_spinster_like"/>
    <property type="match status" value="1"/>
</dbReference>
<comment type="subcellular location">
    <subcellularLocation>
        <location evidence="1">Membrane</location>
        <topology evidence="1">Multi-pass membrane protein</topology>
    </subcellularLocation>
</comment>
<sequence length="426" mass="46025">MTIMSESDHDQRPGPYAWYVAGVTMLAYVISMIDRKFPFILVESIKRDLHLSDTQVGLLTGVVFTIVYATMAVPTARLADRSSRKRILIASLTVWSCLTSLGGFAQNFWQLAASRVGVAIGESGCSPAAHSMIADYFPPKYRARALGLYFMGAYLGALIGLAAAGWINDLANWRVAMWVLGAPGLLLAVLIIFTVREPERRSLAKAELEVRPSVSQTIFAILRDRTLLLLLIGCALFSFMFGGLQAFAPAYIMRTFHVGTTEVGLSYGLCVGLSGALGSILGGFAGDRYGDQRWKALMVVGLALFAGPPAFWFALATQSYALFLLAFFVAHLGMMLYAGPTYSYMQSRLDSRMHAIGSAIFLFAVSGLGVAFGPLAVGMLSDHFAAIMSGAEPLRHALRMLLAPGLVAACIYVAAALLIRGTERWS</sequence>
<keyword evidence="9" id="KW-1185">Reference proteome</keyword>
<evidence type="ECO:0000313" key="8">
    <source>
        <dbReference type="EMBL" id="PCE40140.1"/>
    </source>
</evidence>
<accession>A0A2A4FQY8</accession>
<dbReference type="GO" id="GO:0016020">
    <property type="term" value="C:membrane"/>
    <property type="evidence" value="ECO:0007669"/>
    <property type="project" value="UniProtKB-SubCell"/>
</dbReference>
<feature type="transmembrane region" description="Helical" evidence="6">
    <location>
        <begin position="359"/>
        <end position="380"/>
    </location>
</feature>
<dbReference type="OrthoDB" id="7442224at2"/>
<comment type="caution">
    <text evidence="8">The sequence shown here is derived from an EMBL/GenBank/DDBJ whole genome shotgun (WGS) entry which is preliminary data.</text>
</comment>
<keyword evidence="5 6" id="KW-0472">Membrane</keyword>
<evidence type="ECO:0000256" key="3">
    <source>
        <dbReference type="ARBA" id="ARBA00022692"/>
    </source>
</evidence>
<keyword evidence="2" id="KW-0813">Transport</keyword>
<evidence type="ECO:0000256" key="5">
    <source>
        <dbReference type="ARBA" id="ARBA00023136"/>
    </source>
</evidence>
<dbReference type="Proteomes" id="UP000218934">
    <property type="component" value="Unassembled WGS sequence"/>
</dbReference>
<dbReference type="EMBL" id="NWUF01000034">
    <property type="protein sequence ID" value="PCE40140.1"/>
    <property type="molecule type" value="Genomic_DNA"/>
</dbReference>
<evidence type="ECO:0000256" key="6">
    <source>
        <dbReference type="SAM" id="Phobius"/>
    </source>
</evidence>
<dbReference type="InterPro" id="IPR020846">
    <property type="entry name" value="MFS_dom"/>
</dbReference>
<feature type="transmembrane region" description="Helical" evidence="6">
    <location>
        <begin position="227"/>
        <end position="252"/>
    </location>
</feature>
<dbReference type="InterPro" id="IPR036259">
    <property type="entry name" value="MFS_trans_sf"/>
</dbReference>
<feature type="transmembrane region" description="Helical" evidence="6">
    <location>
        <begin position="173"/>
        <end position="195"/>
    </location>
</feature>
<dbReference type="InterPro" id="IPR044770">
    <property type="entry name" value="MFS_spinster-like"/>
</dbReference>
<name>A0A2A4FQY8_9SPHN</name>
<feature type="transmembrane region" description="Helical" evidence="6">
    <location>
        <begin position="400"/>
        <end position="419"/>
    </location>
</feature>
<feature type="transmembrane region" description="Helical" evidence="6">
    <location>
        <begin position="320"/>
        <end position="338"/>
    </location>
</feature>